<organism evidence="2">
    <name type="scientific">Tetraodon nigroviridis</name>
    <name type="common">Spotted green pufferfish</name>
    <name type="synonym">Chelonodon nigroviridis</name>
    <dbReference type="NCBI Taxonomy" id="99883"/>
    <lineage>
        <taxon>Eukaryota</taxon>
        <taxon>Metazoa</taxon>
        <taxon>Chordata</taxon>
        <taxon>Craniata</taxon>
        <taxon>Vertebrata</taxon>
        <taxon>Euteleostomi</taxon>
        <taxon>Actinopterygii</taxon>
        <taxon>Neopterygii</taxon>
        <taxon>Teleostei</taxon>
        <taxon>Neoteleostei</taxon>
        <taxon>Acanthomorphata</taxon>
        <taxon>Eupercaria</taxon>
        <taxon>Tetraodontiformes</taxon>
        <taxon>Tetradontoidea</taxon>
        <taxon>Tetraodontidae</taxon>
        <taxon>Tetraodon</taxon>
    </lineage>
</organism>
<sequence>GSDPLRGERLCRRSTACTPTRLHVTMSVLAQGPLRSTFLQMTHLPTPSWTPVKEGQSRRGSHPAACMVLRTAGGVPKVPHGFPPPTTRWDCSSRSSKSSHPSPYHRRQRRPTSRCWPSRDRRCR</sequence>
<comment type="caution">
    <text evidence="2">The sequence shown here is derived from an EMBL/GenBank/DDBJ whole genome shotgun (WGS) entry which is preliminary data.</text>
</comment>
<dbReference type="KEGG" id="tng:GSTEN00005432G001"/>
<accession>Q4T829</accession>
<feature type="region of interest" description="Disordered" evidence="1">
    <location>
        <begin position="74"/>
        <end position="124"/>
    </location>
</feature>
<feature type="compositionally biased region" description="Basic residues" evidence="1">
    <location>
        <begin position="103"/>
        <end position="112"/>
    </location>
</feature>
<evidence type="ECO:0000256" key="1">
    <source>
        <dbReference type="SAM" id="MobiDB-lite"/>
    </source>
</evidence>
<name>Q4T829_TETNG</name>
<gene>
    <name evidence="2" type="ORF">GSTENG00005432001</name>
</gene>
<evidence type="ECO:0000313" key="2">
    <source>
        <dbReference type="EMBL" id="CAF90953.1"/>
    </source>
</evidence>
<dbReference type="EMBL" id="CAAE01007909">
    <property type="protein sequence ID" value="CAF90953.1"/>
    <property type="molecule type" value="Genomic_DNA"/>
</dbReference>
<feature type="compositionally biased region" description="Low complexity" evidence="1">
    <location>
        <begin position="92"/>
        <end position="102"/>
    </location>
</feature>
<feature type="non-terminal residue" evidence="2">
    <location>
        <position position="124"/>
    </location>
</feature>
<protein>
    <submittedName>
        <fullName evidence="2">(spotted green pufferfish) hypothetical protein</fullName>
    </submittedName>
</protein>
<proteinExistence type="predicted"/>
<dbReference type="AlphaFoldDB" id="Q4T829"/>
<reference evidence="2" key="2">
    <citation type="submission" date="2004-02" db="EMBL/GenBank/DDBJ databases">
        <authorList>
            <consortium name="Genoscope"/>
            <consortium name="Whitehead Institute Centre for Genome Research"/>
        </authorList>
    </citation>
    <scope>NUCLEOTIDE SEQUENCE</scope>
</reference>
<reference evidence="2" key="1">
    <citation type="journal article" date="2004" name="Nature">
        <title>Genome duplication in the teleost fish Tetraodon nigroviridis reveals the early vertebrate proto-karyotype.</title>
        <authorList>
            <person name="Jaillon O."/>
            <person name="Aury J.-M."/>
            <person name="Brunet F."/>
            <person name="Petit J.-L."/>
            <person name="Stange-Thomann N."/>
            <person name="Mauceli E."/>
            <person name="Bouneau L."/>
            <person name="Fischer C."/>
            <person name="Ozouf-Costaz C."/>
            <person name="Bernot A."/>
            <person name="Nicaud S."/>
            <person name="Jaffe D."/>
            <person name="Fisher S."/>
            <person name="Lutfalla G."/>
            <person name="Dossat C."/>
            <person name="Segurens B."/>
            <person name="Dasilva C."/>
            <person name="Salanoubat M."/>
            <person name="Levy M."/>
            <person name="Boudet N."/>
            <person name="Castellano S."/>
            <person name="Anthouard V."/>
            <person name="Jubin C."/>
            <person name="Castelli V."/>
            <person name="Katinka M."/>
            <person name="Vacherie B."/>
            <person name="Biemont C."/>
            <person name="Skalli Z."/>
            <person name="Cattolico L."/>
            <person name="Poulain J."/>
            <person name="De Berardinis V."/>
            <person name="Cruaud C."/>
            <person name="Duprat S."/>
            <person name="Brottier P."/>
            <person name="Coutanceau J.-P."/>
            <person name="Gouzy J."/>
            <person name="Parra G."/>
            <person name="Lardier G."/>
            <person name="Chapple C."/>
            <person name="McKernan K.J."/>
            <person name="McEwan P."/>
            <person name="Bosak S."/>
            <person name="Kellis M."/>
            <person name="Volff J.-N."/>
            <person name="Guigo R."/>
            <person name="Zody M.C."/>
            <person name="Mesirov J."/>
            <person name="Lindblad-Toh K."/>
            <person name="Birren B."/>
            <person name="Nusbaum C."/>
            <person name="Kahn D."/>
            <person name="Robinson-Rechavi M."/>
            <person name="Laudet V."/>
            <person name="Schachter V."/>
            <person name="Quetier F."/>
            <person name="Saurin W."/>
            <person name="Scarpelli C."/>
            <person name="Wincker P."/>
            <person name="Lander E.S."/>
            <person name="Weissenbach J."/>
            <person name="Roest Crollius H."/>
        </authorList>
    </citation>
    <scope>NUCLEOTIDE SEQUENCE [LARGE SCALE GENOMIC DNA]</scope>
</reference>